<sequence>MDLLFQICLVAHLLALMVAGGSVVALPIVGRELAGAGPEVGKRFGGIAQLLGRNSRAAFGVLILTGILMVWLRYGGVDGIGVWFWVKMGLVVIVAIAMGAGGRFRAQGMRQAANVAAWVSRLALLGVIIAAVLAFS</sequence>
<dbReference type="Proteomes" id="UP000321062">
    <property type="component" value="Chromosome"/>
</dbReference>
<evidence type="ECO:0000313" key="1">
    <source>
        <dbReference type="EMBL" id="QEE21984.1"/>
    </source>
</evidence>
<reference evidence="1 2" key="1">
    <citation type="journal article" date="2015" name="Int. J. Syst. Evol. Microbiol.">
        <title>Youhaiella tibetensis gen. nov., sp. nov., isolated from subsurface sediment.</title>
        <authorList>
            <person name="Wang Y.X."/>
            <person name="Huang F.Q."/>
            <person name="Nogi Y."/>
            <person name="Pang S.J."/>
            <person name="Wang P.K."/>
            <person name="Lv J."/>
        </authorList>
    </citation>
    <scope>NUCLEOTIDE SEQUENCE [LARGE SCALE GENOMIC DNA]</scope>
    <source>
        <strain evidence="2">fig4</strain>
    </source>
</reference>
<evidence type="ECO:0000313" key="2">
    <source>
        <dbReference type="Proteomes" id="UP000321062"/>
    </source>
</evidence>
<dbReference type="RefSeq" id="WP_147657414.1">
    <property type="nucleotide sequence ID" value="NZ_BMFM01000002.1"/>
</dbReference>
<organism evidence="1 2">
    <name type="scientific">Paradevosia tibetensis</name>
    <dbReference type="NCBI Taxonomy" id="1447062"/>
    <lineage>
        <taxon>Bacteria</taxon>
        <taxon>Pseudomonadati</taxon>
        <taxon>Pseudomonadota</taxon>
        <taxon>Alphaproteobacteria</taxon>
        <taxon>Hyphomicrobiales</taxon>
        <taxon>Devosiaceae</taxon>
        <taxon>Paradevosia</taxon>
    </lineage>
</organism>
<protein>
    <submittedName>
        <fullName evidence="1">Uncharacterized protein</fullName>
    </submittedName>
</protein>
<dbReference type="EMBL" id="CP041690">
    <property type="protein sequence ID" value="QEE21984.1"/>
    <property type="molecule type" value="Genomic_DNA"/>
</dbReference>
<gene>
    <name evidence="1" type="ORF">FNA67_18170</name>
</gene>
<accession>A0A5B9DUF4</accession>
<dbReference type="AlphaFoldDB" id="A0A5B9DUF4"/>
<name>A0A5B9DUF4_9HYPH</name>
<dbReference type="OrthoDB" id="7950681at2"/>
<proteinExistence type="predicted"/>
<dbReference type="KEGG" id="yti:FNA67_18170"/>
<keyword evidence="2" id="KW-1185">Reference proteome</keyword>